<accession>A0A511DAT8</accession>
<sequence length="83" mass="8441">MAADASAPVVTVAVTCRLDSRSHAVPDTELTRTAAADTGRYQAICGHVVSPASLVAPDGKPCDACSVAAPPGGGKTRRRRRPA</sequence>
<evidence type="ECO:0000313" key="1">
    <source>
        <dbReference type="EMBL" id="GEL21916.1"/>
    </source>
</evidence>
<gene>
    <name evidence="1" type="ORF">PSU4_08700</name>
</gene>
<dbReference type="EMBL" id="BJVJ01000005">
    <property type="protein sequence ID" value="GEL21916.1"/>
    <property type="molecule type" value="Genomic_DNA"/>
</dbReference>
<reference evidence="1 2" key="1">
    <citation type="submission" date="2019-07" db="EMBL/GenBank/DDBJ databases">
        <title>Whole genome shotgun sequence of Pseudonocardia sulfidoxydans NBRC 16205.</title>
        <authorList>
            <person name="Hosoyama A."/>
            <person name="Uohara A."/>
            <person name="Ohji S."/>
            <person name="Ichikawa N."/>
        </authorList>
    </citation>
    <scope>NUCLEOTIDE SEQUENCE [LARGE SCALE GENOMIC DNA]</scope>
    <source>
        <strain evidence="1 2">NBRC 16205</strain>
    </source>
</reference>
<comment type="caution">
    <text evidence="1">The sequence shown here is derived from an EMBL/GenBank/DDBJ whole genome shotgun (WGS) entry which is preliminary data.</text>
</comment>
<dbReference type="OrthoDB" id="3637666at2"/>
<dbReference type="RefSeq" id="WP_147102633.1">
    <property type="nucleotide sequence ID" value="NZ_BJVJ01000005.1"/>
</dbReference>
<proteinExistence type="predicted"/>
<protein>
    <submittedName>
        <fullName evidence="1">Uncharacterized protein</fullName>
    </submittedName>
</protein>
<evidence type="ECO:0000313" key="2">
    <source>
        <dbReference type="Proteomes" id="UP000321685"/>
    </source>
</evidence>
<name>A0A511DAT8_9PSEU</name>
<dbReference type="Proteomes" id="UP000321685">
    <property type="component" value="Unassembled WGS sequence"/>
</dbReference>
<keyword evidence="2" id="KW-1185">Reference proteome</keyword>
<dbReference type="AlphaFoldDB" id="A0A511DAT8"/>
<organism evidence="1 2">
    <name type="scientific">Pseudonocardia sulfidoxydans NBRC 16205</name>
    <dbReference type="NCBI Taxonomy" id="1223511"/>
    <lineage>
        <taxon>Bacteria</taxon>
        <taxon>Bacillati</taxon>
        <taxon>Actinomycetota</taxon>
        <taxon>Actinomycetes</taxon>
        <taxon>Pseudonocardiales</taxon>
        <taxon>Pseudonocardiaceae</taxon>
        <taxon>Pseudonocardia</taxon>
    </lineage>
</organism>